<comment type="caution">
    <text evidence="1">The sequence shown here is derived from an EMBL/GenBank/DDBJ whole genome shotgun (WGS) entry which is preliminary data.</text>
</comment>
<name>A0A841JKK0_9SPHI</name>
<organism evidence="1 2">
    <name type="scientific">Mucilaginibacter lappiensis</name>
    <dbReference type="NCBI Taxonomy" id="354630"/>
    <lineage>
        <taxon>Bacteria</taxon>
        <taxon>Pseudomonadati</taxon>
        <taxon>Bacteroidota</taxon>
        <taxon>Sphingobacteriia</taxon>
        <taxon>Sphingobacteriales</taxon>
        <taxon>Sphingobacteriaceae</taxon>
        <taxon>Mucilaginibacter</taxon>
    </lineage>
</organism>
<dbReference type="EMBL" id="JACHCA010000025">
    <property type="protein sequence ID" value="MBB6131530.1"/>
    <property type="molecule type" value="Genomic_DNA"/>
</dbReference>
<dbReference type="AlphaFoldDB" id="A0A841JKK0"/>
<dbReference type="Proteomes" id="UP000548326">
    <property type="component" value="Unassembled WGS sequence"/>
</dbReference>
<protein>
    <submittedName>
        <fullName evidence="1">Uncharacterized protein</fullName>
    </submittedName>
</protein>
<evidence type="ECO:0000313" key="2">
    <source>
        <dbReference type="Proteomes" id="UP000548326"/>
    </source>
</evidence>
<proteinExistence type="predicted"/>
<reference evidence="1 2" key="1">
    <citation type="submission" date="2020-08" db="EMBL/GenBank/DDBJ databases">
        <title>Genomic Encyclopedia of Type Strains, Phase IV (KMG-V): Genome sequencing to study the core and pangenomes of soil and plant-associated prokaryotes.</title>
        <authorList>
            <person name="Whitman W."/>
        </authorList>
    </citation>
    <scope>NUCLEOTIDE SEQUENCE [LARGE SCALE GENOMIC DNA]</scope>
    <source>
        <strain evidence="1 2">MP601</strain>
    </source>
</reference>
<evidence type="ECO:0000313" key="1">
    <source>
        <dbReference type="EMBL" id="MBB6131530.1"/>
    </source>
</evidence>
<accession>A0A841JKK0</accession>
<sequence>MNAPYCTLSKSPVDPHRKIIVNSKHPILIEVFESGEDFINNKVELSYYVDVDGGPLTFQTIYYNSEYRDIIELSILWYVSVNFDKPDIKLQQLSAA</sequence>
<gene>
    <name evidence="1" type="ORF">HDF22_005681</name>
</gene>